<dbReference type="EMBL" id="CP049055">
    <property type="protein sequence ID" value="QII09887.1"/>
    <property type="molecule type" value="Genomic_DNA"/>
</dbReference>
<dbReference type="Proteomes" id="UP000501926">
    <property type="component" value="Chromosome"/>
</dbReference>
<proteinExistence type="predicted"/>
<name>Q1Q071_KUEST</name>
<sequence>MVARTKNSCSATNLVALHEFFKRLKCCLKSDLFDYIFVLDKDKNPSSLEMRKDGYLLIKY</sequence>
<dbReference type="EMBL" id="CT573072">
    <property type="protein sequence ID" value="CAJ72734.1"/>
    <property type="molecule type" value="Genomic_DNA"/>
</dbReference>
<evidence type="ECO:0000313" key="3">
    <source>
        <dbReference type="Proteomes" id="UP000501926"/>
    </source>
</evidence>
<evidence type="ECO:0000313" key="1">
    <source>
        <dbReference type="EMBL" id="CAJ72734.1"/>
    </source>
</evidence>
<dbReference type="AlphaFoldDB" id="Q1Q071"/>
<accession>Q1Q071</accession>
<gene>
    <name evidence="2" type="ORF">KsCSTR_05080</name>
    <name evidence="1" type="ORF">kustd1989</name>
</gene>
<organism evidence="1">
    <name type="scientific">Kuenenia stuttgartiensis</name>
    <dbReference type="NCBI Taxonomy" id="174633"/>
    <lineage>
        <taxon>Bacteria</taxon>
        <taxon>Pseudomonadati</taxon>
        <taxon>Planctomycetota</taxon>
        <taxon>Candidatus Brocadiia</taxon>
        <taxon>Candidatus Brocadiales</taxon>
        <taxon>Candidatus Brocadiaceae</taxon>
        <taxon>Candidatus Kuenenia</taxon>
    </lineage>
</organism>
<reference evidence="1" key="1">
    <citation type="journal article" date="2006" name="Nature">
        <title>Deciphering the evolution and metabolism of an anammox bacterium from a community genome.</title>
        <authorList>
            <person name="Strous M."/>
            <person name="Pelletier E."/>
            <person name="Mangenot S."/>
            <person name="Rattei T."/>
            <person name="Lehner A."/>
            <person name="Taylor M.W."/>
            <person name="Horn M."/>
            <person name="Daims H."/>
            <person name="Bartol-Mavel D."/>
            <person name="Wincker P."/>
            <person name="Barbe V."/>
            <person name="Fonknechten N."/>
            <person name="Vallenet D."/>
            <person name="Segurens B."/>
            <person name="Schenowitz-Truong C."/>
            <person name="Medigue C."/>
            <person name="Collingro A."/>
            <person name="Snel B."/>
            <person name="Dutilh B.E."/>
            <person name="OpDenCamp H.J.M."/>
            <person name="vanDerDrift C."/>
            <person name="Cirpus I."/>
            <person name="vanDePas-Schoonen K.T."/>
            <person name="Harhangi H.R."/>
            <person name="vanNiftrik L."/>
            <person name="Schmid M."/>
            <person name="Keltjens J."/>
            <person name="vanDeVossenberg J."/>
            <person name="Kartal B."/>
            <person name="Meier H."/>
            <person name="Frishman D."/>
            <person name="Huynen M.A."/>
            <person name="Mewes H."/>
            <person name="Weissenbach J."/>
            <person name="Jetten M.S.M."/>
            <person name="Wagner M."/>
            <person name="LePaslier D."/>
        </authorList>
    </citation>
    <scope>NUCLEOTIDE SEQUENCE</scope>
</reference>
<reference evidence="2 3" key="3">
    <citation type="submission" date="2020-02" db="EMBL/GenBank/DDBJ databases">
        <title>Newly sequenced genome of strain CSTR1 showed variability in Candidatus Kuenenia stuttgartiensis genomes.</title>
        <authorList>
            <person name="Ding C."/>
            <person name="Adrian L."/>
        </authorList>
    </citation>
    <scope>NUCLEOTIDE SEQUENCE [LARGE SCALE GENOMIC DNA]</scope>
    <source>
        <strain evidence="2 3">CSTR1</strain>
    </source>
</reference>
<reference evidence="1" key="2">
    <citation type="submission" date="2006-01" db="EMBL/GenBank/DDBJ databases">
        <authorList>
            <person name="Genoscope"/>
        </authorList>
    </citation>
    <scope>NUCLEOTIDE SEQUENCE</scope>
</reference>
<protein>
    <submittedName>
        <fullName evidence="1">Uncharacterized protein</fullName>
    </submittedName>
</protein>
<evidence type="ECO:0000313" key="2">
    <source>
        <dbReference type="EMBL" id="QII09887.1"/>
    </source>
</evidence>